<feature type="region of interest" description="Disordered" evidence="1">
    <location>
        <begin position="53"/>
        <end position="81"/>
    </location>
</feature>
<proteinExistence type="predicted"/>
<evidence type="ECO:0000313" key="3">
    <source>
        <dbReference type="Proteomes" id="UP000244446"/>
    </source>
</evidence>
<comment type="caution">
    <text evidence="2">The sequence shown here is derived from an EMBL/GenBank/DDBJ whole genome shotgun (WGS) entry which is preliminary data.</text>
</comment>
<dbReference type="AlphaFoldDB" id="A0A2T7GB06"/>
<sequence>MDVMSLKNAAIKAAIVLLPSCAAAFLTEKMVYVVPMLAASSFFAGTVDLSEKTNRRRVDEDEADDSEAEIAAETVDVAEAG</sequence>
<dbReference type="Proteomes" id="UP000244446">
    <property type="component" value="Unassembled WGS sequence"/>
</dbReference>
<reference evidence="2 3" key="1">
    <citation type="submission" date="2018-04" db="EMBL/GenBank/DDBJ databases">
        <title>Pelagivirga bohaiensis gen. nov., sp. nov., a bacterium isolated from the Bohai Sea.</title>
        <authorList>
            <person name="Ji X."/>
        </authorList>
    </citation>
    <scope>NUCLEOTIDE SEQUENCE [LARGE SCALE GENOMIC DNA]</scope>
    <source>
        <strain evidence="2 3">BH-SD19</strain>
    </source>
</reference>
<organism evidence="2 3">
    <name type="scientific">Pelagivirga sediminicola</name>
    <dbReference type="NCBI Taxonomy" id="2170575"/>
    <lineage>
        <taxon>Bacteria</taxon>
        <taxon>Pseudomonadati</taxon>
        <taxon>Pseudomonadota</taxon>
        <taxon>Alphaproteobacteria</taxon>
        <taxon>Rhodobacterales</taxon>
        <taxon>Paracoccaceae</taxon>
        <taxon>Pelagivirga</taxon>
    </lineage>
</organism>
<feature type="compositionally biased region" description="Acidic residues" evidence="1">
    <location>
        <begin position="60"/>
        <end position="70"/>
    </location>
</feature>
<evidence type="ECO:0000256" key="1">
    <source>
        <dbReference type="SAM" id="MobiDB-lite"/>
    </source>
</evidence>
<protein>
    <submittedName>
        <fullName evidence="2">Uncharacterized protein</fullName>
    </submittedName>
</protein>
<name>A0A2T7GB06_9RHOB</name>
<gene>
    <name evidence="2" type="ORF">DC366_00935</name>
</gene>
<dbReference type="EMBL" id="QCYH01000001">
    <property type="protein sequence ID" value="PVA11568.1"/>
    <property type="molecule type" value="Genomic_DNA"/>
</dbReference>
<accession>A0A2T7GB06</accession>
<keyword evidence="3" id="KW-1185">Reference proteome</keyword>
<evidence type="ECO:0000313" key="2">
    <source>
        <dbReference type="EMBL" id="PVA11568.1"/>
    </source>
</evidence>